<dbReference type="Gene3D" id="3.40.50.1980">
    <property type="entry name" value="Nitrogenase molybdenum iron protein domain"/>
    <property type="match status" value="2"/>
</dbReference>
<protein>
    <recommendedName>
        <fullName evidence="8">ABC transporter substrate-binding protein</fullName>
    </recommendedName>
</protein>
<evidence type="ECO:0000256" key="4">
    <source>
        <dbReference type="ARBA" id="ARBA00022729"/>
    </source>
</evidence>
<keyword evidence="7" id="KW-1185">Reference proteome</keyword>
<evidence type="ECO:0000256" key="2">
    <source>
        <dbReference type="ARBA" id="ARBA00022448"/>
    </source>
</evidence>
<name>A0ABU7U1V1_9PROT</name>
<comment type="subcellular location">
    <subcellularLocation>
        <location evidence="1">Cell envelope</location>
    </subcellularLocation>
</comment>
<dbReference type="InterPro" id="IPR050492">
    <property type="entry name" value="Bact_metal-bind_prot9"/>
</dbReference>
<reference evidence="6 7" key="1">
    <citation type="submission" date="2023-10" db="EMBL/GenBank/DDBJ databases">
        <title>Sorlinia euscelidii gen. nov., sp. nov., an acetic acid bacteria isolated from the gut of Euscelidius variegatus emitter.</title>
        <authorList>
            <person name="Michoud G."/>
            <person name="Marasco R."/>
            <person name="Seferji K."/>
            <person name="Gonella E."/>
            <person name="Garuglieri E."/>
            <person name="Alma A."/>
            <person name="Mapelli F."/>
            <person name="Borin S."/>
            <person name="Daffonchio D."/>
            <person name="Crotti E."/>
        </authorList>
    </citation>
    <scope>NUCLEOTIDE SEQUENCE [LARGE SCALE GENOMIC DNA]</scope>
    <source>
        <strain evidence="6 7">EV16P</strain>
    </source>
</reference>
<dbReference type="InterPro" id="IPR006127">
    <property type="entry name" value="ZnuA-like"/>
</dbReference>
<accession>A0ABU7U1V1</accession>
<evidence type="ECO:0000256" key="1">
    <source>
        <dbReference type="ARBA" id="ARBA00004196"/>
    </source>
</evidence>
<evidence type="ECO:0000256" key="3">
    <source>
        <dbReference type="ARBA" id="ARBA00022723"/>
    </source>
</evidence>
<dbReference type="PANTHER" id="PTHR42953">
    <property type="entry name" value="HIGH-AFFINITY ZINC UPTAKE SYSTEM PROTEIN ZNUA-RELATED"/>
    <property type="match status" value="1"/>
</dbReference>
<organism evidence="6 7">
    <name type="scientific">Sorlinia euscelidii</name>
    <dbReference type="NCBI Taxonomy" id="3081148"/>
    <lineage>
        <taxon>Bacteria</taxon>
        <taxon>Pseudomonadati</taxon>
        <taxon>Pseudomonadota</taxon>
        <taxon>Alphaproteobacteria</taxon>
        <taxon>Acetobacterales</taxon>
        <taxon>Acetobacteraceae</taxon>
        <taxon>Sorlinia</taxon>
    </lineage>
</organism>
<evidence type="ECO:0008006" key="8">
    <source>
        <dbReference type="Google" id="ProtNLM"/>
    </source>
</evidence>
<gene>
    <name evidence="6" type="ORF">DOFOFD_03335</name>
</gene>
<dbReference type="EMBL" id="JAWJZY010000001">
    <property type="protein sequence ID" value="MEE8658046.1"/>
    <property type="molecule type" value="Genomic_DNA"/>
</dbReference>
<dbReference type="SUPFAM" id="SSF53807">
    <property type="entry name" value="Helical backbone' metal receptor"/>
    <property type="match status" value="1"/>
</dbReference>
<evidence type="ECO:0000313" key="7">
    <source>
        <dbReference type="Proteomes" id="UP001312908"/>
    </source>
</evidence>
<dbReference type="PANTHER" id="PTHR42953:SF1">
    <property type="entry name" value="METAL-BINDING PROTEIN HI_0362-RELATED"/>
    <property type="match status" value="1"/>
</dbReference>
<dbReference type="Pfam" id="PF01297">
    <property type="entry name" value="ZnuA"/>
    <property type="match status" value="1"/>
</dbReference>
<feature type="signal peptide" evidence="5">
    <location>
        <begin position="1"/>
        <end position="20"/>
    </location>
</feature>
<proteinExistence type="predicted"/>
<comment type="caution">
    <text evidence="6">The sequence shown here is derived from an EMBL/GenBank/DDBJ whole genome shotgun (WGS) entry which is preliminary data.</text>
</comment>
<keyword evidence="4 5" id="KW-0732">Signal</keyword>
<keyword evidence="2" id="KW-0813">Transport</keyword>
<dbReference type="RefSeq" id="WP_394818995.1">
    <property type="nucleotide sequence ID" value="NZ_JAWJZY010000001.1"/>
</dbReference>
<dbReference type="Proteomes" id="UP001312908">
    <property type="component" value="Unassembled WGS sequence"/>
</dbReference>
<feature type="chain" id="PRO_5047417014" description="ABC transporter substrate-binding protein" evidence="5">
    <location>
        <begin position="21"/>
        <end position="284"/>
    </location>
</feature>
<keyword evidence="3" id="KW-0479">Metal-binding</keyword>
<sequence length="284" mass="31609">MRSVAIALMILLLNVHNATAHPLRVVCVEAVWCNIASQLGAGVIVTQDLTSRQAIDPHFQQISASQIKRLSEADYVIVNGAGYDDWAARSIHALGKKPSSIIAISALAPEVARRNPHLYNSLDVVARFARQWTSTLMQVLPQNRDRLIANQNLFLKDLSALRDRIAILRKRLQGSRVAESEPVSALLLEDLGLKTMDRRFALAIMHHTEPSPQDVARLEADFQNHDVRVFIVNATVSAPSVDALKVKARHAGIPVIYSAEYPPEKKRWQDWMNDQLSALDQALP</sequence>
<evidence type="ECO:0000313" key="6">
    <source>
        <dbReference type="EMBL" id="MEE8658046.1"/>
    </source>
</evidence>
<evidence type="ECO:0000256" key="5">
    <source>
        <dbReference type="SAM" id="SignalP"/>
    </source>
</evidence>